<sequence>MDGFVLGHSDAQTRSAYRSLVLRTFLANRLALGSVELLGLQHFVLRAGVAWVLSSLVAPLVRL</sequence>
<proteinExistence type="predicted"/>
<organism evidence="1 2">
    <name type="scientific">Colletotrichum liriopes</name>
    <dbReference type="NCBI Taxonomy" id="708192"/>
    <lineage>
        <taxon>Eukaryota</taxon>
        <taxon>Fungi</taxon>
        <taxon>Dikarya</taxon>
        <taxon>Ascomycota</taxon>
        <taxon>Pezizomycotina</taxon>
        <taxon>Sordariomycetes</taxon>
        <taxon>Hypocreomycetidae</taxon>
        <taxon>Glomerellales</taxon>
        <taxon>Glomerellaceae</taxon>
        <taxon>Colletotrichum</taxon>
        <taxon>Colletotrichum spaethianum species complex</taxon>
    </lineage>
</organism>
<keyword evidence="2" id="KW-1185">Reference proteome</keyword>
<reference evidence="1 2" key="1">
    <citation type="submission" date="2021-07" db="EMBL/GenBank/DDBJ databases">
        <title>Genome data of Colletotrichum spaethianum.</title>
        <authorList>
            <person name="Utami Y.D."/>
            <person name="Hiruma K."/>
        </authorList>
    </citation>
    <scope>NUCLEOTIDE SEQUENCE [LARGE SCALE GENOMIC DNA]</scope>
    <source>
        <strain evidence="1 2">MAFF 242679</strain>
    </source>
</reference>
<evidence type="ECO:0000313" key="2">
    <source>
        <dbReference type="Proteomes" id="UP001055172"/>
    </source>
</evidence>
<comment type="caution">
    <text evidence="1">The sequence shown here is derived from an EMBL/GenBank/DDBJ whole genome shotgun (WGS) entry which is preliminary data.</text>
</comment>
<name>A0AA37GED2_9PEZI</name>
<dbReference type="Proteomes" id="UP001055172">
    <property type="component" value="Unassembled WGS sequence"/>
</dbReference>
<evidence type="ECO:0000313" key="1">
    <source>
        <dbReference type="EMBL" id="GJC79381.1"/>
    </source>
</evidence>
<dbReference type="AlphaFoldDB" id="A0AA37GED2"/>
<gene>
    <name evidence="1" type="ORF">ColLi_02219</name>
</gene>
<dbReference type="EMBL" id="BPPX01000004">
    <property type="protein sequence ID" value="GJC79381.1"/>
    <property type="molecule type" value="Genomic_DNA"/>
</dbReference>
<protein>
    <submittedName>
        <fullName evidence="1">Uncharacterized protein</fullName>
    </submittedName>
</protein>
<accession>A0AA37GED2</accession>